<organism evidence="2 3">
    <name type="scientific">Helicocarpus griseus UAMH5409</name>
    <dbReference type="NCBI Taxonomy" id="1447875"/>
    <lineage>
        <taxon>Eukaryota</taxon>
        <taxon>Fungi</taxon>
        <taxon>Dikarya</taxon>
        <taxon>Ascomycota</taxon>
        <taxon>Pezizomycotina</taxon>
        <taxon>Eurotiomycetes</taxon>
        <taxon>Eurotiomycetidae</taxon>
        <taxon>Onygenales</taxon>
        <taxon>Ajellomycetaceae</taxon>
        <taxon>Helicocarpus</taxon>
    </lineage>
</organism>
<dbReference type="AlphaFoldDB" id="A0A2B7XRY1"/>
<dbReference type="OrthoDB" id="5378435at2759"/>
<feature type="region of interest" description="Disordered" evidence="1">
    <location>
        <begin position="89"/>
        <end position="119"/>
    </location>
</feature>
<keyword evidence="3" id="KW-1185">Reference proteome</keyword>
<feature type="compositionally biased region" description="Basic and acidic residues" evidence="1">
    <location>
        <begin position="320"/>
        <end position="338"/>
    </location>
</feature>
<proteinExistence type="predicted"/>
<feature type="compositionally biased region" description="Polar residues" evidence="1">
    <location>
        <begin position="99"/>
        <end position="119"/>
    </location>
</feature>
<reference evidence="2 3" key="1">
    <citation type="submission" date="2017-10" db="EMBL/GenBank/DDBJ databases">
        <title>Comparative genomics in systemic dimorphic fungi from Ajellomycetaceae.</title>
        <authorList>
            <person name="Munoz J.F."/>
            <person name="Mcewen J.G."/>
            <person name="Clay O.K."/>
            <person name="Cuomo C.A."/>
        </authorList>
    </citation>
    <scope>NUCLEOTIDE SEQUENCE [LARGE SCALE GENOMIC DNA]</scope>
    <source>
        <strain evidence="2 3">UAMH5409</strain>
    </source>
</reference>
<comment type="caution">
    <text evidence="2">The sequence shown here is derived from an EMBL/GenBank/DDBJ whole genome shotgun (WGS) entry which is preliminary data.</text>
</comment>
<sequence>MADSCWYRPCFVSSASNAPSFTYDGNQMSQPRLAPNRILKSKSADNSPNRIPKRDMMFNHCHGQHRAVRNNMREQSFHSTLLRAIPNERPASSLPFPQLPNNTYRDARTSSTWQDGGYQSSEMLTSPSYVTNNGLYAPQYVMALASNQPQTQTPFQHYHLNIPNRNSVNIMESLSSDSPTANYLTSPTEYGLSLPNETDSESTAQTTYSTPNILPIQQFNNEPKTPPLIPDANEQEEELVGVGLYDEPGLPLWDYDVDGYLRPARDEDSLISLRGSRGKGLKLEETFDPSAVKDSQSDNDDDNEGNQSTAQEEDEDDSQETNHEEDHIQTPEDPKPLEKPMMQISHSPLEMPPPYIRQNESWVSPSQQQNLEDGPVYQLGLAGRSFFFENELDLGLRETKPTQQNMAFPRNMVMQSYGGPGYGWV</sequence>
<evidence type="ECO:0000256" key="1">
    <source>
        <dbReference type="SAM" id="MobiDB-lite"/>
    </source>
</evidence>
<feature type="region of interest" description="Disordered" evidence="1">
    <location>
        <begin position="282"/>
        <end position="346"/>
    </location>
</feature>
<evidence type="ECO:0000313" key="2">
    <source>
        <dbReference type="EMBL" id="PGH11247.1"/>
    </source>
</evidence>
<protein>
    <submittedName>
        <fullName evidence="2">Uncharacterized protein</fullName>
    </submittedName>
</protein>
<dbReference type="STRING" id="1447875.A0A2B7XRY1"/>
<dbReference type="EMBL" id="PDNB01000075">
    <property type="protein sequence ID" value="PGH11247.1"/>
    <property type="molecule type" value="Genomic_DNA"/>
</dbReference>
<accession>A0A2B7XRY1</accession>
<evidence type="ECO:0000313" key="3">
    <source>
        <dbReference type="Proteomes" id="UP000223968"/>
    </source>
</evidence>
<name>A0A2B7XRY1_9EURO</name>
<dbReference type="Proteomes" id="UP000223968">
    <property type="component" value="Unassembled WGS sequence"/>
</dbReference>
<gene>
    <name evidence="2" type="ORF">AJ79_04981</name>
</gene>